<evidence type="ECO:0000256" key="7">
    <source>
        <dbReference type="SAM" id="MobiDB-lite"/>
    </source>
</evidence>
<dbReference type="Pfam" id="PF02881">
    <property type="entry name" value="SRP54_N"/>
    <property type="match status" value="1"/>
</dbReference>
<proteinExistence type="inferred from homology"/>
<dbReference type="InterPro" id="IPR003593">
    <property type="entry name" value="AAA+_ATPase"/>
</dbReference>
<dbReference type="InterPro" id="IPR027417">
    <property type="entry name" value="P-loop_NTPase"/>
</dbReference>
<protein>
    <recommendedName>
        <fullName evidence="8">SRP54-type proteins GTP-binding domain-containing protein</fullName>
    </recommendedName>
</protein>
<dbReference type="InterPro" id="IPR036225">
    <property type="entry name" value="SRP/SRP_N"/>
</dbReference>
<dbReference type="Pfam" id="PF00448">
    <property type="entry name" value="SRP54"/>
    <property type="match status" value="1"/>
</dbReference>
<dbReference type="GO" id="GO:0006614">
    <property type="term" value="P:SRP-dependent cotranslational protein targeting to membrane"/>
    <property type="evidence" value="ECO:0007669"/>
    <property type="project" value="InterPro"/>
</dbReference>
<dbReference type="GO" id="GO:0016020">
    <property type="term" value="C:membrane"/>
    <property type="evidence" value="ECO:0007669"/>
    <property type="project" value="UniProtKB-SubCell"/>
</dbReference>
<dbReference type="GO" id="GO:0005047">
    <property type="term" value="F:signal recognition particle binding"/>
    <property type="evidence" value="ECO:0007669"/>
    <property type="project" value="TreeGrafter"/>
</dbReference>
<dbReference type="PANTHER" id="PTHR43134:SF7">
    <property type="entry name" value="CELL DIVISION PROTEIN FTSY HOMOLOG, CHLOROPLASTIC"/>
    <property type="match status" value="1"/>
</dbReference>
<dbReference type="SMART" id="SM00962">
    <property type="entry name" value="SRP54"/>
    <property type="match status" value="1"/>
</dbReference>
<dbReference type="PANTHER" id="PTHR43134">
    <property type="entry name" value="SIGNAL RECOGNITION PARTICLE RECEPTOR SUBUNIT ALPHA"/>
    <property type="match status" value="1"/>
</dbReference>
<evidence type="ECO:0000259" key="8">
    <source>
        <dbReference type="PROSITE" id="PS00300"/>
    </source>
</evidence>
<keyword evidence="5" id="KW-0472">Membrane</keyword>
<dbReference type="GO" id="GO:0005737">
    <property type="term" value="C:cytoplasm"/>
    <property type="evidence" value="ECO:0007669"/>
    <property type="project" value="UniProtKB-ARBA"/>
</dbReference>
<dbReference type="CDD" id="cd17874">
    <property type="entry name" value="FtsY"/>
    <property type="match status" value="1"/>
</dbReference>
<keyword evidence="6" id="KW-0675">Receptor</keyword>
<dbReference type="GO" id="GO:0005525">
    <property type="term" value="F:GTP binding"/>
    <property type="evidence" value="ECO:0007669"/>
    <property type="project" value="UniProtKB-KW"/>
</dbReference>
<dbReference type="InterPro" id="IPR013822">
    <property type="entry name" value="Signal_recog_particl_SRP54_hlx"/>
</dbReference>
<accession>A0A1D1ZTD8</accession>
<dbReference type="FunFam" id="3.40.50.300:FF:000053">
    <property type="entry name" value="Signal recognition particle receptor FtsY"/>
    <property type="match status" value="1"/>
</dbReference>
<feature type="region of interest" description="Disordered" evidence="7">
    <location>
        <begin position="33"/>
        <end position="52"/>
    </location>
</feature>
<comment type="similarity">
    <text evidence="2">Belongs to the GTP-binding SRP family.</text>
</comment>
<dbReference type="InterPro" id="IPR000897">
    <property type="entry name" value="SRP54_GTPase_dom"/>
</dbReference>
<feature type="compositionally biased region" description="Polar residues" evidence="7">
    <location>
        <begin position="41"/>
        <end position="52"/>
    </location>
</feature>
<dbReference type="SUPFAM" id="SSF52540">
    <property type="entry name" value="P-loop containing nucleoside triphosphate hydrolases"/>
    <property type="match status" value="1"/>
</dbReference>
<dbReference type="GO" id="GO:0003924">
    <property type="term" value="F:GTPase activity"/>
    <property type="evidence" value="ECO:0007669"/>
    <property type="project" value="TreeGrafter"/>
</dbReference>
<name>A0A1D1ZTD8_AUXPR</name>
<dbReference type="SMART" id="SM00382">
    <property type="entry name" value="AAA"/>
    <property type="match status" value="1"/>
</dbReference>
<evidence type="ECO:0000256" key="6">
    <source>
        <dbReference type="ARBA" id="ARBA00023170"/>
    </source>
</evidence>
<dbReference type="SUPFAM" id="SSF47364">
    <property type="entry name" value="Domain of the SRP/SRP receptor G-proteins"/>
    <property type="match status" value="1"/>
</dbReference>
<sequence>MMGLLHGGGPACSSAGKITPPLGLRMPRDATLSLSRRQKPHSSVTTHASAGGASTLQKLARVFREKAAEDAGRMFKGAKKSRERLGVVNEILTYWRLEDADATLEDLEDALISSDFGPQTAFKIVDAVREQVRSGALRTPEDIKAALRDSVLSLVARPSGGSSELAFAPGSDAAGVASDAETGGDAAASDGAAATGTPGTPGGGPTVYLIVGVNGGGKTTTIGKLAHRFTSRGARVLLAAGDTFRAAAGEQLRLWSQRSGAEVEAASAGARPDAVLFRAAQRAQREAFDLLLCDSSGRLHTDPGLMAELAKCRRSLASALPGAPHEVLLVLDGTTGVNMLAQAREFGASVGVTGLVLTKLDGTSRGGAVVSVIDQLGVPIKLVGVGEGLEDLQFFDPAAFVDALFPREREGEEPQGGGGEA</sequence>
<feature type="region of interest" description="Disordered" evidence="7">
    <location>
        <begin position="174"/>
        <end position="201"/>
    </location>
</feature>
<feature type="compositionally biased region" description="Gly residues" evidence="7">
    <location>
        <begin position="1"/>
        <end position="10"/>
    </location>
</feature>
<feature type="domain" description="SRP54-type proteins GTP-binding" evidence="8">
    <location>
        <begin position="379"/>
        <end position="392"/>
    </location>
</feature>
<dbReference type="Gene3D" id="1.20.120.140">
    <property type="entry name" value="Signal recognition particle SRP54, nucleotide-binding domain"/>
    <property type="match status" value="1"/>
</dbReference>
<evidence type="ECO:0000256" key="4">
    <source>
        <dbReference type="ARBA" id="ARBA00023134"/>
    </source>
</evidence>
<comment type="subcellular location">
    <subcellularLocation>
        <location evidence="1">Membrane</location>
        <topology evidence="1">Peripheral membrane protein</topology>
    </subcellularLocation>
</comment>
<dbReference type="PROSITE" id="PS00300">
    <property type="entry name" value="SRP54"/>
    <property type="match status" value="1"/>
</dbReference>
<gene>
    <name evidence="9" type="ORF">g.100647</name>
</gene>
<dbReference type="EMBL" id="GDKF01008617">
    <property type="protein sequence ID" value="JAT70005.1"/>
    <property type="molecule type" value="Transcribed_RNA"/>
</dbReference>
<dbReference type="InterPro" id="IPR042101">
    <property type="entry name" value="SRP54_N_sf"/>
</dbReference>
<dbReference type="SMART" id="SM00963">
    <property type="entry name" value="SRP54_N"/>
    <property type="match status" value="1"/>
</dbReference>
<feature type="compositionally biased region" description="Low complexity" evidence="7">
    <location>
        <begin position="177"/>
        <end position="198"/>
    </location>
</feature>
<evidence type="ECO:0000256" key="2">
    <source>
        <dbReference type="ARBA" id="ARBA00008531"/>
    </source>
</evidence>
<reference evidence="9" key="1">
    <citation type="submission" date="2015-08" db="EMBL/GenBank/DDBJ databases">
        <authorList>
            <person name="Babu N.S."/>
            <person name="Beckwith C.J."/>
            <person name="Beseler K.G."/>
            <person name="Brison A."/>
            <person name="Carone J.V."/>
            <person name="Caskin T.P."/>
            <person name="Diamond M."/>
            <person name="Durham M.E."/>
            <person name="Foxe J.M."/>
            <person name="Go M."/>
            <person name="Henderson B.A."/>
            <person name="Jones I.B."/>
            <person name="McGettigan J.A."/>
            <person name="Micheletti S.J."/>
            <person name="Nasrallah M.E."/>
            <person name="Ortiz D."/>
            <person name="Piller C.R."/>
            <person name="Privatt S.R."/>
            <person name="Schneider S.L."/>
            <person name="Sharp S."/>
            <person name="Smith T.C."/>
            <person name="Stanton J.D."/>
            <person name="Ullery H.E."/>
            <person name="Wilson R.J."/>
            <person name="Serrano M.G."/>
            <person name="Buck G."/>
            <person name="Lee V."/>
            <person name="Wang Y."/>
            <person name="Carvalho R."/>
            <person name="Voegtly L."/>
            <person name="Shi R."/>
            <person name="Duckworth R."/>
            <person name="Johnson A."/>
            <person name="Loviza R."/>
            <person name="Walstead R."/>
            <person name="Shah Z."/>
            <person name="Kiflezghi M."/>
            <person name="Wade K."/>
            <person name="Ball S.L."/>
            <person name="Bradley K.W."/>
            <person name="Asai D.J."/>
            <person name="Bowman C.A."/>
            <person name="Russell D.A."/>
            <person name="Pope W.H."/>
            <person name="Jacobs-Sera D."/>
            <person name="Hendrix R.W."/>
            <person name="Hatfull G.F."/>
        </authorList>
    </citation>
    <scope>NUCLEOTIDE SEQUENCE</scope>
</reference>
<organism evidence="9">
    <name type="scientific">Auxenochlorella protothecoides</name>
    <name type="common">Green microalga</name>
    <name type="synonym">Chlorella protothecoides</name>
    <dbReference type="NCBI Taxonomy" id="3075"/>
    <lineage>
        <taxon>Eukaryota</taxon>
        <taxon>Viridiplantae</taxon>
        <taxon>Chlorophyta</taxon>
        <taxon>core chlorophytes</taxon>
        <taxon>Trebouxiophyceae</taxon>
        <taxon>Chlorellales</taxon>
        <taxon>Chlorellaceae</taxon>
        <taxon>Auxenochlorella</taxon>
    </lineage>
</organism>
<keyword evidence="4" id="KW-0342">GTP-binding</keyword>
<dbReference type="AlphaFoldDB" id="A0A1D1ZTD8"/>
<evidence type="ECO:0000313" key="9">
    <source>
        <dbReference type="EMBL" id="JAT70005.1"/>
    </source>
</evidence>
<evidence type="ECO:0000256" key="5">
    <source>
        <dbReference type="ARBA" id="ARBA00023136"/>
    </source>
</evidence>
<feature type="region of interest" description="Disordered" evidence="7">
    <location>
        <begin position="1"/>
        <end position="26"/>
    </location>
</feature>
<evidence type="ECO:0000256" key="1">
    <source>
        <dbReference type="ARBA" id="ARBA00004170"/>
    </source>
</evidence>
<keyword evidence="3" id="KW-0547">Nucleotide-binding</keyword>
<dbReference type="Gene3D" id="3.40.50.300">
    <property type="entry name" value="P-loop containing nucleotide triphosphate hydrolases"/>
    <property type="match status" value="1"/>
</dbReference>
<evidence type="ECO:0000256" key="3">
    <source>
        <dbReference type="ARBA" id="ARBA00022741"/>
    </source>
</evidence>